<dbReference type="EMBL" id="NXLS01000005">
    <property type="protein sequence ID" value="RDU62708.1"/>
    <property type="molecule type" value="Genomic_DNA"/>
</dbReference>
<dbReference type="InterPro" id="IPR004576">
    <property type="entry name" value="Mfd"/>
</dbReference>
<keyword evidence="8 9" id="KW-0234">DNA repair</keyword>
<proteinExistence type="inferred from homology"/>
<dbReference type="InterPro" id="IPR047112">
    <property type="entry name" value="RecG/Mfd"/>
</dbReference>
<dbReference type="SMART" id="SM01058">
    <property type="entry name" value="CarD_TRCF"/>
    <property type="match status" value="1"/>
</dbReference>
<protein>
    <recommendedName>
        <fullName evidence="9">Transcription-repair-coupling factor</fullName>
        <shortName evidence="9">TRCF</shortName>
        <ecNumber evidence="9">3.6.4.-</ecNumber>
    </recommendedName>
</protein>
<dbReference type="SMART" id="SM00490">
    <property type="entry name" value="HELICc"/>
    <property type="match status" value="1"/>
</dbReference>
<dbReference type="GO" id="GO:0005524">
    <property type="term" value="F:ATP binding"/>
    <property type="evidence" value="ECO:0007669"/>
    <property type="project" value="UniProtKB-UniRule"/>
</dbReference>
<dbReference type="GeneID" id="82535754"/>
<keyword evidence="5" id="KW-0347">Helicase</keyword>
<evidence type="ECO:0000256" key="9">
    <source>
        <dbReference type="HAMAP-Rule" id="MF_00969"/>
    </source>
</evidence>
<evidence type="ECO:0000256" key="6">
    <source>
        <dbReference type="ARBA" id="ARBA00022840"/>
    </source>
</evidence>
<evidence type="ECO:0000259" key="10">
    <source>
        <dbReference type="PROSITE" id="PS51192"/>
    </source>
</evidence>
<dbReference type="PANTHER" id="PTHR47964:SF1">
    <property type="entry name" value="ATP-DEPENDENT DNA HELICASE HOMOLOG RECG, CHLOROPLASTIC"/>
    <property type="match status" value="1"/>
</dbReference>
<dbReference type="Gene3D" id="3.40.50.300">
    <property type="entry name" value="P-loop containing nucleotide triphosphate hydrolases"/>
    <property type="match status" value="2"/>
</dbReference>
<keyword evidence="2 9" id="KW-0547">Nucleotide-binding</keyword>
<dbReference type="Pfam" id="PF00270">
    <property type="entry name" value="DEAD"/>
    <property type="match status" value="1"/>
</dbReference>
<dbReference type="GO" id="GO:0006355">
    <property type="term" value="P:regulation of DNA-templated transcription"/>
    <property type="evidence" value="ECO:0007669"/>
    <property type="project" value="UniProtKB-UniRule"/>
</dbReference>
<keyword evidence="4 9" id="KW-0378">Hydrolase</keyword>
<keyword evidence="6 9" id="KW-0067">ATP-binding</keyword>
<dbReference type="InterPro" id="IPR036101">
    <property type="entry name" value="CarD-like/TRCF_RID_sf"/>
</dbReference>
<dbReference type="GO" id="GO:0003678">
    <property type="term" value="F:DNA helicase activity"/>
    <property type="evidence" value="ECO:0007669"/>
    <property type="project" value="TreeGrafter"/>
</dbReference>
<gene>
    <name evidence="9 12" type="primary">mfd</name>
    <name evidence="12" type="ORF">CQA43_05560</name>
</gene>
<keyword evidence="13" id="KW-1185">Reference proteome</keyword>
<dbReference type="Pfam" id="PF03461">
    <property type="entry name" value="TRCF"/>
    <property type="match status" value="1"/>
</dbReference>
<dbReference type="InterPro" id="IPR003711">
    <property type="entry name" value="CarD-like/TRCF_RID"/>
</dbReference>
<dbReference type="NCBIfam" id="TIGR00580">
    <property type="entry name" value="mfd"/>
    <property type="match status" value="1"/>
</dbReference>
<dbReference type="Pfam" id="PF00271">
    <property type="entry name" value="Helicase_C"/>
    <property type="match status" value="1"/>
</dbReference>
<dbReference type="SUPFAM" id="SSF143517">
    <property type="entry name" value="TRCF domain-like"/>
    <property type="match status" value="1"/>
</dbReference>
<comment type="similarity">
    <text evidence="9">In the N-terminal section; belongs to the UvrB family.</text>
</comment>
<organism evidence="12 13">
    <name type="scientific">Helicobacter ganmani</name>
    <dbReference type="NCBI Taxonomy" id="60246"/>
    <lineage>
        <taxon>Bacteria</taxon>
        <taxon>Pseudomonadati</taxon>
        <taxon>Campylobacterota</taxon>
        <taxon>Epsilonproteobacteria</taxon>
        <taxon>Campylobacterales</taxon>
        <taxon>Helicobacteraceae</taxon>
        <taxon>Helicobacter</taxon>
    </lineage>
</organism>
<evidence type="ECO:0000256" key="1">
    <source>
        <dbReference type="ARBA" id="ARBA00022490"/>
    </source>
</evidence>
<dbReference type="GO" id="GO:0005737">
    <property type="term" value="C:cytoplasm"/>
    <property type="evidence" value="ECO:0007669"/>
    <property type="project" value="UniProtKB-SubCell"/>
</dbReference>
<keyword evidence="1 9" id="KW-0963">Cytoplasm</keyword>
<dbReference type="GO" id="GO:0000716">
    <property type="term" value="P:transcription-coupled nucleotide-excision repair, DNA damage recognition"/>
    <property type="evidence" value="ECO:0007669"/>
    <property type="project" value="UniProtKB-UniRule"/>
</dbReference>
<dbReference type="RefSeq" id="WP_115551634.1">
    <property type="nucleotide sequence ID" value="NZ_CAQJPM010000030.1"/>
</dbReference>
<keyword evidence="3 9" id="KW-0227">DNA damage</keyword>
<dbReference type="Gene3D" id="2.40.10.170">
    <property type="match status" value="1"/>
</dbReference>
<evidence type="ECO:0000256" key="3">
    <source>
        <dbReference type="ARBA" id="ARBA00022763"/>
    </source>
</evidence>
<comment type="caution">
    <text evidence="12">The sequence shown here is derived from an EMBL/GenBank/DDBJ whole genome shotgun (WGS) entry which is preliminary data.</text>
</comment>
<feature type="domain" description="Helicase ATP-binding" evidence="10">
    <location>
        <begin position="512"/>
        <end position="671"/>
    </location>
</feature>
<accession>A0A3D8IC65</accession>
<dbReference type="PANTHER" id="PTHR47964">
    <property type="entry name" value="ATP-DEPENDENT DNA HELICASE HOMOLOG RECG, CHLOROPLASTIC"/>
    <property type="match status" value="1"/>
</dbReference>
<dbReference type="InterPro" id="IPR027417">
    <property type="entry name" value="P-loop_NTPase"/>
</dbReference>
<dbReference type="Proteomes" id="UP000256650">
    <property type="component" value="Unassembled WGS sequence"/>
</dbReference>
<reference evidence="12 13" key="1">
    <citation type="submission" date="2018-04" db="EMBL/GenBank/DDBJ databases">
        <title>Novel Campyloabacter and Helicobacter Species and Strains.</title>
        <authorList>
            <person name="Mannion A.J."/>
            <person name="Shen Z."/>
            <person name="Fox J.G."/>
        </authorList>
    </citation>
    <scope>NUCLEOTIDE SEQUENCE [LARGE SCALE GENOMIC DNA]</scope>
    <source>
        <strain evidence="12 13">MIT 99-5101</strain>
    </source>
</reference>
<evidence type="ECO:0000256" key="7">
    <source>
        <dbReference type="ARBA" id="ARBA00023125"/>
    </source>
</evidence>
<dbReference type="PROSITE" id="PS51194">
    <property type="entry name" value="HELICASE_CTER"/>
    <property type="match status" value="1"/>
</dbReference>
<dbReference type="InterPro" id="IPR005118">
    <property type="entry name" value="TRCF_C"/>
</dbReference>
<keyword evidence="7 9" id="KW-0238">DNA-binding</keyword>
<dbReference type="InterPro" id="IPR001650">
    <property type="entry name" value="Helicase_C-like"/>
</dbReference>
<evidence type="ECO:0000256" key="4">
    <source>
        <dbReference type="ARBA" id="ARBA00022801"/>
    </source>
</evidence>
<dbReference type="InterPro" id="IPR014001">
    <property type="entry name" value="Helicase_ATP-bd"/>
</dbReference>
<dbReference type="SMART" id="SM00982">
    <property type="entry name" value="TRCF"/>
    <property type="match status" value="1"/>
</dbReference>
<evidence type="ECO:0000256" key="5">
    <source>
        <dbReference type="ARBA" id="ARBA00022806"/>
    </source>
</evidence>
<dbReference type="SUPFAM" id="SSF52540">
    <property type="entry name" value="P-loop containing nucleoside triphosphate hydrolases"/>
    <property type="match status" value="3"/>
</dbReference>
<dbReference type="SUPFAM" id="SSF141259">
    <property type="entry name" value="CarD-like"/>
    <property type="match status" value="1"/>
</dbReference>
<dbReference type="SMART" id="SM00487">
    <property type="entry name" value="DEXDc"/>
    <property type="match status" value="1"/>
</dbReference>
<dbReference type="EC" id="3.6.4.-" evidence="9"/>
<dbReference type="Gene3D" id="3.90.1150.50">
    <property type="entry name" value="Transcription-repair-coupling factor, D7 domain"/>
    <property type="match status" value="1"/>
</dbReference>
<comment type="function">
    <text evidence="9">Couples transcription and DNA repair by recognizing RNA polymerase (RNAP) stalled at DNA lesions. Mediates ATP-dependent release of RNAP and its truncated transcript from the DNA, and recruitment of nucleotide excision repair machinery to the damaged site.</text>
</comment>
<sequence>MAVSQSSVYAYLKGFKKEFDSHFKNGLIIISEERQSALNASDVARFLGINTFVLPDFRAKFGEDLRSFQEELSEIFVVLREFYSCKSPKILFSPLSTLLYPLPNTESLQSIELKVGSTLSLKDFKETLFYLGYEFVDLVELSGEVSIRGEIIDVFSSQPCRIILFGDEIESIRTFDVQSQLCSKEELETLAIPPAFFNLNAESHTILQNIILEQQTSFLDIEKSSSLASFGFWYLDKINAAQDFLQTYPFIVLPNVKEFAKEILEFQEYNEQSVQRILKSKEIPKSEEYQDFDYHFNTLKNFLEFHKNKQITIIAKTESQVRQAGITLADTHFKILLNLDISVNILGKDELILSLNSPQKQKKHLKAKIFLDELNIGDYVVHCDYGVAIFNGIVQANIFGATRDFIELRYLGEDKLLLPVENLERIDRYVADSGGIPLLDRLGKGSFAKLKEKVREKLFIIANAIIALAAKRELLDGVVFDTAKEEILIFQNQSGFHYTEDQTQAITEIFKDLSSGRVMDRLLSGDVGFGKTEVAMNAMFAAFLSGYQSAIIAPTTLLTYQHFNTLQERFAPFGLKLARLDRYVSAKDKKNILASLKKGDLNAVVGTHALFNVEFKNLALIIIDEEHKFGVKQKEKIKELSQNIHLLSMSATPIPRTLNMALSRIKGLSELKTPPSERQATRTFVKAYDEILLKEVILREIRRGGQIFYIHNNIATMAQKKEELLSILPQLKLAILHSQIPSSQAEDIVLDFAKGAYHLLLCTSIVESGIHLPNANTILVDGADCFGIADLHQLRGRVGRSNKGGFCYLLVEDFESITADAKKRLLALEKNSFLGSGGALAYHDLEIRGGGNLVGEAQSGHIKNIGYSLYLRLLEEAIFTLSGDVQQKQNPIDVKLSVTAFLNPELIESERLRLEIYRRLSKSEDENAVFLIEGEIEERFGRLDVYTRQFLDLIRIKIIARNCGISSILNYQQNISFVDLKGEKLMIKAASKDEDDLLTAVFTHLESLKSKQLQNKSKES</sequence>
<dbReference type="GO" id="GO:0003684">
    <property type="term" value="F:damaged DNA binding"/>
    <property type="evidence" value="ECO:0007669"/>
    <property type="project" value="InterPro"/>
</dbReference>
<name>A0A3D8IC65_9HELI</name>
<comment type="subcellular location">
    <subcellularLocation>
        <location evidence="9">Cytoplasm</location>
    </subcellularLocation>
</comment>
<evidence type="ECO:0000256" key="8">
    <source>
        <dbReference type="ARBA" id="ARBA00023204"/>
    </source>
</evidence>
<dbReference type="Gene3D" id="3.30.2060.10">
    <property type="entry name" value="Penicillin-binding protein 1b domain"/>
    <property type="match status" value="1"/>
</dbReference>
<evidence type="ECO:0000256" key="2">
    <source>
        <dbReference type="ARBA" id="ARBA00022741"/>
    </source>
</evidence>
<dbReference type="GO" id="GO:0016787">
    <property type="term" value="F:hydrolase activity"/>
    <property type="evidence" value="ECO:0007669"/>
    <property type="project" value="UniProtKB-KW"/>
</dbReference>
<dbReference type="InterPro" id="IPR011545">
    <property type="entry name" value="DEAD/DEAH_box_helicase_dom"/>
</dbReference>
<evidence type="ECO:0000313" key="12">
    <source>
        <dbReference type="EMBL" id="RDU62708.1"/>
    </source>
</evidence>
<dbReference type="AlphaFoldDB" id="A0A3D8IC65"/>
<evidence type="ECO:0000259" key="11">
    <source>
        <dbReference type="PROSITE" id="PS51194"/>
    </source>
</evidence>
<evidence type="ECO:0000313" key="13">
    <source>
        <dbReference type="Proteomes" id="UP000256650"/>
    </source>
</evidence>
<dbReference type="PROSITE" id="PS51192">
    <property type="entry name" value="HELICASE_ATP_BIND_1"/>
    <property type="match status" value="1"/>
</dbReference>
<dbReference type="Gene3D" id="3.40.50.11180">
    <property type="match status" value="1"/>
</dbReference>
<feature type="domain" description="Helicase C-terminal" evidence="11">
    <location>
        <begin position="692"/>
        <end position="846"/>
    </location>
</feature>
<dbReference type="InterPro" id="IPR041471">
    <property type="entry name" value="UvrB_inter"/>
</dbReference>
<comment type="similarity">
    <text evidence="9">In the C-terminal section; belongs to the helicase family. RecG subfamily.</text>
</comment>
<dbReference type="Pfam" id="PF17757">
    <property type="entry name" value="UvrB_inter"/>
    <property type="match status" value="1"/>
</dbReference>
<dbReference type="Pfam" id="PF02559">
    <property type="entry name" value="CarD_TRCF_RID"/>
    <property type="match status" value="1"/>
</dbReference>
<dbReference type="HAMAP" id="MF_00969">
    <property type="entry name" value="TRCF"/>
    <property type="match status" value="1"/>
</dbReference>
<dbReference type="InterPro" id="IPR037235">
    <property type="entry name" value="TRCF-like_C_D7"/>
</dbReference>
<dbReference type="OrthoDB" id="9804325at2"/>
<dbReference type="CDD" id="cd17991">
    <property type="entry name" value="DEXHc_TRCF"/>
    <property type="match status" value="1"/>
</dbReference>